<dbReference type="Pfam" id="PF01177">
    <property type="entry name" value="Asp_Glu_race"/>
    <property type="match status" value="1"/>
</dbReference>
<keyword evidence="4" id="KW-1185">Reference proteome</keyword>
<evidence type="ECO:0000256" key="1">
    <source>
        <dbReference type="ARBA" id="ARBA00007847"/>
    </source>
</evidence>
<evidence type="ECO:0000313" key="3">
    <source>
        <dbReference type="EMBL" id="UYM05653.1"/>
    </source>
</evidence>
<dbReference type="PANTHER" id="PTHR21198">
    <property type="entry name" value="GLUTAMATE RACEMASE"/>
    <property type="match status" value="1"/>
</dbReference>
<sequence>MSNDVRPSRVVGILGGMGPAATVDFYDKLVRATPARSDHEHLRVVIWSDPTVPNRHEAVRGTGEDPTPSLEYGIAQLLQAGAEIIVAPCNTVHAFLPALLVDKDVEFLSIIDTAVDAVVQTDRGHRIGILAADGAIECELYQTALRTAGKEAVVLSDTSQRRLMETIFRLKAGPPEESDVRSLTAALDELERSGVTTAVVGCTELTLLIGSVQTRLQLVDASQALARRTVERAH</sequence>
<dbReference type="Gene3D" id="3.40.50.1860">
    <property type="match status" value="2"/>
</dbReference>
<dbReference type="GO" id="GO:0047661">
    <property type="term" value="F:amino-acid racemase activity"/>
    <property type="evidence" value="ECO:0007669"/>
    <property type="project" value="InterPro"/>
</dbReference>
<dbReference type="KEGG" id="sgrg:L0C25_00795"/>
<dbReference type="InterPro" id="IPR004380">
    <property type="entry name" value="Asp_race"/>
</dbReference>
<dbReference type="InterPro" id="IPR001920">
    <property type="entry name" value="Asp/Glu_race"/>
</dbReference>
<evidence type="ECO:0000256" key="2">
    <source>
        <dbReference type="ARBA" id="ARBA00023235"/>
    </source>
</evidence>
<reference evidence="3" key="1">
    <citation type="submission" date="2022-01" db="EMBL/GenBank/DDBJ databases">
        <title>Nocardioidaceae gen. sp. A5X3R13.</title>
        <authorList>
            <person name="Lopez Marin M.A."/>
            <person name="Uhlik O."/>
        </authorList>
    </citation>
    <scope>NUCLEOTIDE SEQUENCE</scope>
    <source>
        <strain evidence="3">A5X3R13</strain>
    </source>
</reference>
<dbReference type="PANTHER" id="PTHR21198:SF7">
    <property type="entry name" value="ASPARTATE-GLUTAMATE RACEMASE FAMILY"/>
    <property type="match status" value="1"/>
</dbReference>
<gene>
    <name evidence="3" type="ORF">L0C25_00795</name>
</gene>
<name>A0AA46YMD0_9ACTN</name>
<dbReference type="EC" id="5.1.1.-" evidence="3"/>
<evidence type="ECO:0000313" key="4">
    <source>
        <dbReference type="Proteomes" id="UP001164390"/>
    </source>
</evidence>
<dbReference type="InterPro" id="IPR015942">
    <property type="entry name" value="Asp/Glu/hydantoin_racemase"/>
</dbReference>
<dbReference type="SUPFAM" id="SSF53681">
    <property type="entry name" value="Aspartate/glutamate racemase"/>
    <property type="match status" value="2"/>
</dbReference>
<dbReference type="EMBL" id="CP094970">
    <property type="protein sequence ID" value="UYM05653.1"/>
    <property type="molecule type" value="Genomic_DNA"/>
</dbReference>
<protein>
    <submittedName>
        <fullName evidence="3">Amino acid racemase</fullName>
        <ecNumber evidence="3">5.1.1.-</ecNumber>
    </submittedName>
</protein>
<comment type="similarity">
    <text evidence="1">Belongs to the aspartate/glutamate racemases family.</text>
</comment>
<dbReference type="NCBIfam" id="TIGR00035">
    <property type="entry name" value="asp_race"/>
    <property type="match status" value="1"/>
</dbReference>
<dbReference type="Proteomes" id="UP001164390">
    <property type="component" value="Chromosome"/>
</dbReference>
<keyword evidence="2 3" id="KW-0413">Isomerase</keyword>
<dbReference type="RefSeq" id="WP_271634473.1">
    <property type="nucleotide sequence ID" value="NZ_CP094970.1"/>
</dbReference>
<dbReference type="AlphaFoldDB" id="A0AA46YMD0"/>
<accession>A0AA46YMD0</accession>
<proteinExistence type="inferred from homology"/>
<organism evidence="3 4">
    <name type="scientific">Solicola gregarius</name>
    <dbReference type="NCBI Taxonomy" id="2908642"/>
    <lineage>
        <taxon>Bacteria</taxon>
        <taxon>Bacillati</taxon>
        <taxon>Actinomycetota</taxon>
        <taxon>Actinomycetes</taxon>
        <taxon>Propionibacteriales</taxon>
        <taxon>Nocardioidaceae</taxon>
        <taxon>Solicola</taxon>
    </lineage>
</organism>